<dbReference type="Proteomes" id="UP001620626">
    <property type="component" value="Unassembled WGS sequence"/>
</dbReference>
<dbReference type="Pfam" id="PF05071">
    <property type="entry name" value="NDUFA12"/>
    <property type="match status" value="1"/>
</dbReference>
<dbReference type="PANTHER" id="PTHR32470:SF2">
    <property type="entry name" value="NADH DEHYDROGENASE [UBIQUINONE] 1 ALPHA SUBCOMPLEX ASSEMBLY FACTOR 2"/>
    <property type="match status" value="1"/>
</dbReference>
<accession>A0ABD2KP86</accession>
<evidence type="ECO:0000313" key="3">
    <source>
        <dbReference type="EMBL" id="KAL3104584.1"/>
    </source>
</evidence>
<dbReference type="PANTHER" id="PTHR32470">
    <property type="entry name" value="ADH DEHYDROGENASE [UBIQUINONE] 1 ALPHA SUBCOMPLEX ASSEMBLY FACTOR 2"/>
    <property type="match status" value="1"/>
</dbReference>
<reference evidence="3 4" key="1">
    <citation type="submission" date="2024-10" db="EMBL/GenBank/DDBJ databases">
        <authorList>
            <person name="Kim D."/>
        </authorList>
    </citation>
    <scope>NUCLEOTIDE SEQUENCE [LARGE SCALE GENOMIC DNA]</scope>
    <source>
        <strain evidence="3">BH-2024</strain>
    </source>
</reference>
<organism evidence="3 4">
    <name type="scientific">Heterodera trifolii</name>
    <dbReference type="NCBI Taxonomy" id="157864"/>
    <lineage>
        <taxon>Eukaryota</taxon>
        <taxon>Metazoa</taxon>
        <taxon>Ecdysozoa</taxon>
        <taxon>Nematoda</taxon>
        <taxon>Chromadorea</taxon>
        <taxon>Rhabditida</taxon>
        <taxon>Tylenchina</taxon>
        <taxon>Tylenchomorpha</taxon>
        <taxon>Tylenchoidea</taxon>
        <taxon>Heteroderidae</taxon>
        <taxon>Heteroderinae</taxon>
        <taxon>Heterodera</taxon>
    </lineage>
</organism>
<protein>
    <recommendedName>
        <fullName evidence="5">NADH dehydrogenase [ubiquinone] 1 alpha subcomplex subunit 12</fullName>
    </recommendedName>
</protein>
<dbReference type="InterPro" id="IPR007763">
    <property type="entry name" value="NDUFA12"/>
</dbReference>
<feature type="compositionally biased region" description="Basic and acidic residues" evidence="2">
    <location>
        <begin position="166"/>
        <end position="191"/>
    </location>
</feature>
<proteinExistence type="inferred from homology"/>
<evidence type="ECO:0000256" key="2">
    <source>
        <dbReference type="SAM" id="MobiDB-lite"/>
    </source>
</evidence>
<dbReference type="EMBL" id="JBICBT010000704">
    <property type="protein sequence ID" value="KAL3104584.1"/>
    <property type="molecule type" value="Genomic_DNA"/>
</dbReference>
<name>A0ABD2KP86_9BILA</name>
<dbReference type="InterPro" id="IPR052618">
    <property type="entry name" value="ComplexI_NDUFA12"/>
</dbReference>
<feature type="region of interest" description="Disordered" evidence="2">
    <location>
        <begin position="132"/>
        <end position="191"/>
    </location>
</feature>
<evidence type="ECO:0000256" key="1">
    <source>
        <dbReference type="ARBA" id="ARBA00007355"/>
    </source>
</evidence>
<sequence length="191" mass="22173">MKPLLFDPDYSFRFVMSKPPVPTRIGPFHKMWHDFWGSFSRVKIRKFVGEDSAGNRFYEILEGNRKGNVNRGFEPPAGVETSPEPPVEWRAWLNKSRRFPPSEEEIQLNILKQQAQLVQNTETEKKAPMIVSTGPGAAETDKRRNMAGKEYPKYTEEEYEGIAGAKTREQLEREQKEGKWKNNERKKSNPT</sequence>
<evidence type="ECO:0008006" key="5">
    <source>
        <dbReference type="Google" id="ProtNLM"/>
    </source>
</evidence>
<gene>
    <name evidence="3" type="ORF">niasHT_022295</name>
</gene>
<evidence type="ECO:0000313" key="4">
    <source>
        <dbReference type="Proteomes" id="UP001620626"/>
    </source>
</evidence>
<dbReference type="AlphaFoldDB" id="A0ABD2KP86"/>
<keyword evidence="4" id="KW-1185">Reference proteome</keyword>
<comment type="caution">
    <text evidence="3">The sequence shown here is derived from an EMBL/GenBank/DDBJ whole genome shotgun (WGS) entry which is preliminary data.</text>
</comment>
<comment type="similarity">
    <text evidence="1">Belongs to the complex I NDUFA12 subunit family.</text>
</comment>